<dbReference type="InterPro" id="IPR015421">
    <property type="entry name" value="PyrdxlP-dep_Trfase_major"/>
</dbReference>
<dbReference type="PANTHER" id="PTHR43713:SF3">
    <property type="entry name" value="GLUTAMATE-1-SEMIALDEHYDE 2,1-AMINOMUTASE 1, CHLOROPLASTIC-RELATED"/>
    <property type="match status" value="1"/>
</dbReference>
<keyword evidence="2 3" id="KW-0663">Pyridoxal phosphate</keyword>
<evidence type="ECO:0000256" key="3">
    <source>
        <dbReference type="RuleBase" id="RU003560"/>
    </source>
</evidence>
<dbReference type="InterPro" id="IPR005814">
    <property type="entry name" value="Aminotrans_3"/>
</dbReference>
<proteinExistence type="inferred from homology"/>
<organism evidence="4 5">
    <name type="scientific">Actomonas aquatica</name>
    <dbReference type="NCBI Taxonomy" id="2866162"/>
    <lineage>
        <taxon>Bacteria</taxon>
        <taxon>Pseudomonadati</taxon>
        <taxon>Verrucomicrobiota</taxon>
        <taxon>Opitutia</taxon>
        <taxon>Opitutales</taxon>
        <taxon>Opitutaceae</taxon>
        <taxon>Actomonas</taxon>
    </lineage>
</organism>
<dbReference type="CDD" id="cd00610">
    <property type="entry name" value="OAT_like"/>
    <property type="match status" value="1"/>
</dbReference>
<evidence type="ECO:0000256" key="2">
    <source>
        <dbReference type="ARBA" id="ARBA00022898"/>
    </source>
</evidence>
<keyword evidence="4" id="KW-0032">Aminotransferase</keyword>
<dbReference type="PANTHER" id="PTHR43713">
    <property type="entry name" value="GLUTAMATE-1-SEMIALDEHYDE 2,1-AMINOMUTASE"/>
    <property type="match status" value="1"/>
</dbReference>
<name>A0ABZ1CEJ0_9BACT</name>
<protein>
    <submittedName>
        <fullName evidence="4">Aspartate aminotransferase family protein</fullName>
    </submittedName>
</protein>
<accession>A0ABZ1CEJ0</accession>
<dbReference type="Gene3D" id="3.40.640.10">
    <property type="entry name" value="Type I PLP-dependent aspartate aminotransferase-like (Major domain)"/>
    <property type="match status" value="1"/>
</dbReference>
<gene>
    <name evidence="4" type="ORF">K1X11_011770</name>
</gene>
<dbReference type="GO" id="GO:0008483">
    <property type="term" value="F:transaminase activity"/>
    <property type="evidence" value="ECO:0007669"/>
    <property type="project" value="UniProtKB-KW"/>
</dbReference>
<reference evidence="4 5" key="1">
    <citation type="submission" date="2023-12" db="EMBL/GenBank/DDBJ databases">
        <title>Description of an unclassified Opitutus bacterium of Verrucomicrobiota.</title>
        <authorList>
            <person name="Zhang D.-F."/>
        </authorList>
    </citation>
    <scope>NUCLEOTIDE SEQUENCE [LARGE SCALE GENOMIC DNA]</scope>
    <source>
        <strain evidence="4 5">WL0086</strain>
    </source>
</reference>
<dbReference type="EMBL" id="CP139781">
    <property type="protein sequence ID" value="WRQ90088.1"/>
    <property type="molecule type" value="Genomic_DNA"/>
</dbReference>
<dbReference type="RefSeq" id="WP_221031989.1">
    <property type="nucleotide sequence ID" value="NZ_CP139781.1"/>
</dbReference>
<dbReference type="Proteomes" id="UP000738431">
    <property type="component" value="Chromosome"/>
</dbReference>
<evidence type="ECO:0000256" key="1">
    <source>
        <dbReference type="ARBA" id="ARBA00001933"/>
    </source>
</evidence>
<comment type="similarity">
    <text evidence="3">Belongs to the class-III pyridoxal-phosphate-dependent aminotransferase family.</text>
</comment>
<sequence length="447" mass="49109">MAYTFPRSTELFTRAQNSIAGGINSGIRKLEQPVPLYFEKGEGARVWDVDGNEYIDFQLGQGALLYGHAPSGLAAELAKQARLGLHWAAQCELEIEVAERLQQMVPSVELVRFNNSATEAVMAALRLARTHTGRQLVLRFEGHYHGWSDEGLVGFANPPGAWGDDENPARTHPSKGIIPEVPEHFVVARWNDAEHLRRRVAEYRGQIAAIIFEPAVCNTCCIEPEDGFLQAIREVCDEDGIMMIADETITGFRFGAGGAQAYYDVRPDLTIFGKAIGGGTPFAALAGTKAAMAKIISGESIHAGTLNANPLCLAASRWCLDEVIALGEEHPRTTNRLGQQMMAGLRELADQHGVPLRPQGPGLAFHTVMLKPGAKEGKVLDYRDYVLRHDAPRWAHLRRCLLEEGVRAIERGLWSISLVHTEQDISDALERAARAFARHAAEWQAPA</sequence>
<keyword evidence="5" id="KW-1185">Reference proteome</keyword>
<evidence type="ECO:0000313" key="4">
    <source>
        <dbReference type="EMBL" id="WRQ90088.1"/>
    </source>
</evidence>
<dbReference type="InterPro" id="IPR015422">
    <property type="entry name" value="PyrdxlP-dep_Trfase_small"/>
</dbReference>
<keyword evidence="4" id="KW-0808">Transferase</keyword>
<dbReference type="InterPro" id="IPR015424">
    <property type="entry name" value="PyrdxlP-dep_Trfase"/>
</dbReference>
<dbReference type="SUPFAM" id="SSF53383">
    <property type="entry name" value="PLP-dependent transferases"/>
    <property type="match status" value="1"/>
</dbReference>
<dbReference type="Pfam" id="PF00202">
    <property type="entry name" value="Aminotran_3"/>
    <property type="match status" value="1"/>
</dbReference>
<evidence type="ECO:0000313" key="5">
    <source>
        <dbReference type="Proteomes" id="UP000738431"/>
    </source>
</evidence>
<dbReference type="Gene3D" id="3.90.1150.10">
    <property type="entry name" value="Aspartate Aminotransferase, domain 1"/>
    <property type="match status" value="1"/>
</dbReference>
<comment type="cofactor">
    <cofactor evidence="1">
        <name>pyridoxal 5'-phosphate</name>
        <dbReference type="ChEBI" id="CHEBI:597326"/>
    </cofactor>
</comment>